<evidence type="ECO:0000313" key="2">
    <source>
        <dbReference type="Proteomes" id="UP000202039"/>
    </source>
</evidence>
<protein>
    <recommendedName>
        <fullName evidence="3">Morphogenetic protein</fullName>
    </recommendedName>
</protein>
<dbReference type="Proteomes" id="UP000202039">
    <property type="component" value="Segment"/>
</dbReference>
<proteinExistence type="predicted"/>
<dbReference type="KEGG" id="vg:23681465"/>
<name>A0A077KCB2_9CAUD</name>
<evidence type="ECO:0000313" key="1">
    <source>
        <dbReference type="EMBL" id="BAP28914.1"/>
    </source>
</evidence>
<organism evidence="1 2">
    <name type="scientific">Edwardsiella phage GF-2</name>
    <dbReference type="NCBI Taxonomy" id="1537091"/>
    <lineage>
        <taxon>Viruses</taxon>
        <taxon>Duplodnaviria</taxon>
        <taxon>Heunggongvirae</taxon>
        <taxon>Uroviricota</taxon>
        <taxon>Caudoviricetes</taxon>
        <taxon>Gofduovirus</taxon>
        <taxon>Gofduovirus GF2</taxon>
    </lineage>
</organism>
<dbReference type="OrthoDB" id="12640at10239"/>
<dbReference type="RefSeq" id="YP_009126646.1">
    <property type="nucleotide sequence ID" value="NC_026611.1"/>
</dbReference>
<reference evidence="1 2" key="1">
    <citation type="journal article" date="2015" name="Arch. Virol.">
        <title>Full-genome sequence of a novel myovirus, GF-2, infecting Edwardsiella tarda: comparison with other Edwardsiella myoviral genomes.</title>
        <authorList>
            <person name="Yasuike M."/>
            <person name="Nishiki I."/>
            <person name="Iwasaki Y."/>
            <person name="Nakamura Y."/>
            <person name="Fujiwara A."/>
            <person name="Sugaya E."/>
            <person name="Kawato Y."/>
            <person name="Nagai S."/>
            <person name="Kobayashi T."/>
            <person name="Ototake M."/>
            <person name="Nakai T."/>
        </authorList>
    </citation>
    <scope>NUCLEOTIDE SEQUENCE [LARGE SCALE GENOMIC DNA]</scope>
</reference>
<evidence type="ECO:0008006" key="3">
    <source>
        <dbReference type="Google" id="ProtNLM"/>
    </source>
</evidence>
<dbReference type="GeneID" id="23681465"/>
<accession>A0A077KCB2</accession>
<keyword evidence="2" id="KW-1185">Reference proteome</keyword>
<sequence>MKERPIIFNDEMVRAILSGTKTMTRRPMKVQPELQEFGLRFITESNRKSDEGKYFWSTSDGCGLELRSKLFLCPYGKPGDRIWVREAFSTLGNEDGCPIDWNNHLVEEGGQDAARIYRASCEQKPWNYGLWSIPDDAFWKPHTDDMQYEGSWTPSIHMPRWASRITLEITDVRVERLQNITEDDARAEGVPPAGELLPKYPDTYLTPRGDFASARVAFQRLWESIYGDDAWDCNPWVWVIAFRRIDTGIAAGASKGE</sequence>
<dbReference type="EMBL" id="AP014629">
    <property type="protein sequence ID" value="BAP28914.1"/>
    <property type="molecule type" value="Genomic_DNA"/>
</dbReference>